<name>A0A1B9Y3W1_9FLAO</name>
<keyword evidence="2" id="KW-1133">Transmembrane helix</keyword>
<evidence type="ECO:0000259" key="3">
    <source>
        <dbReference type="Pfam" id="PF02397"/>
    </source>
</evidence>
<accession>A0A1B9Y3W1</accession>
<organism evidence="4 5">
    <name type="scientific">Tenacibaculum soleae</name>
    <dbReference type="NCBI Taxonomy" id="447689"/>
    <lineage>
        <taxon>Bacteria</taxon>
        <taxon>Pseudomonadati</taxon>
        <taxon>Bacteroidota</taxon>
        <taxon>Flavobacteriia</taxon>
        <taxon>Flavobacteriales</taxon>
        <taxon>Flavobacteriaceae</taxon>
        <taxon>Tenacibaculum</taxon>
    </lineage>
</organism>
<dbReference type="InterPro" id="IPR003362">
    <property type="entry name" value="Bact_transf"/>
</dbReference>
<dbReference type="Proteomes" id="UP000093186">
    <property type="component" value="Unassembled WGS sequence"/>
</dbReference>
<reference evidence="4 5" key="1">
    <citation type="submission" date="2016-06" db="EMBL/GenBank/DDBJ databases">
        <title>Draft Genome Sequence of Tenacibaculum soleae UCD-KL19.</title>
        <authorList>
            <person name="Eisen J.A."/>
            <person name="Coil D.A."/>
            <person name="Lujan K.M."/>
        </authorList>
    </citation>
    <scope>NUCLEOTIDE SEQUENCE [LARGE SCALE GENOMIC DNA]</scope>
    <source>
        <strain evidence="4 5">UCD-KL19</strain>
    </source>
</reference>
<keyword evidence="2" id="KW-0472">Membrane</keyword>
<dbReference type="AlphaFoldDB" id="A0A1B9Y3W1"/>
<keyword evidence="2" id="KW-0812">Transmembrane</keyword>
<keyword evidence="5" id="KW-1185">Reference proteome</keyword>
<proteinExistence type="inferred from homology"/>
<dbReference type="Pfam" id="PF02397">
    <property type="entry name" value="Bac_transf"/>
    <property type="match status" value="1"/>
</dbReference>
<dbReference type="PANTHER" id="PTHR30576:SF0">
    <property type="entry name" value="UNDECAPRENYL-PHOSPHATE N-ACETYLGALACTOSAMINYL 1-PHOSPHATE TRANSFERASE-RELATED"/>
    <property type="match status" value="1"/>
</dbReference>
<feature type="transmembrane region" description="Helical" evidence="2">
    <location>
        <begin position="7"/>
        <end position="27"/>
    </location>
</feature>
<dbReference type="GO" id="GO:0016780">
    <property type="term" value="F:phosphotransferase activity, for other substituted phosphate groups"/>
    <property type="evidence" value="ECO:0007669"/>
    <property type="project" value="TreeGrafter"/>
</dbReference>
<comment type="caution">
    <text evidence="4">The sequence shown here is derived from an EMBL/GenBank/DDBJ whole genome shotgun (WGS) entry which is preliminary data.</text>
</comment>
<evidence type="ECO:0000313" key="5">
    <source>
        <dbReference type="Proteomes" id="UP000093186"/>
    </source>
</evidence>
<gene>
    <name evidence="4" type="ORF">BA195_04685</name>
</gene>
<dbReference type="PANTHER" id="PTHR30576">
    <property type="entry name" value="COLANIC BIOSYNTHESIS UDP-GLUCOSE LIPID CARRIER TRANSFERASE"/>
    <property type="match status" value="1"/>
</dbReference>
<comment type="similarity">
    <text evidence="1">Belongs to the bacterial sugar transferase family.</text>
</comment>
<dbReference type="STRING" id="447689.BA195_04685"/>
<evidence type="ECO:0000256" key="2">
    <source>
        <dbReference type="SAM" id="Phobius"/>
    </source>
</evidence>
<protein>
    <recommendedName>
        <fullName evidence="3">Bacterial sugar transferase domain-containing protein</fullName>
    </recommendedName>
</protein>
<dbReference type="EMBL" id="MAKX01000001">
    <property type="protein sequence ID" value="OCK44504.1"/>
    <property type="molecule type" value="Genomic_DNA"/>
</dbReference>
<evidence type="ECO:0000256" key="1">
    <source>
        <dbReference type="ARBA" id="ARBA00006464"/>
    </source>
</evidence>
<sequence length="184" mass="21500">MKRMFDICIVFFFLPISLPLIIIALLLTKITLKESAIYSQTRVGKDNKLFLIYKIRTISNVQNDHIEKSNFKIFSLGKILRLSKIDELPQLFNVLKGDMSFIGPRPEQPHYVNEYLKENSSFKLRHAIKPGITGWAQVNLPKAKPKDNLKKLKFDLYYIEKYPWKLDFIILVKTIKIVLTLNSN</sequence>
<evidence type="ECO:0000313" key="4">
    <source>
        <dbReference type="EMBL" id="OCK44504.1"/>
    </source>
</evidence>
<feature type="domain" description="Bacterial sugar transferase" evidence="3">
    <location>
        <begin position="2"/>
        <end position="179"/>
    </location>
</feature>